<feature type="signal peptide" evidence="2">
    <location>
        <begin position="1"/>
        <end position="23"/>
    </location>
</feature>
<feature type="chain" id="PRO_5002255258" evidence="2">
    <location>
        <begin position="24"/>
        <end position="199"/>
    </location>
</feature>
<feature type="transmembrane region" description="Helical" evidence="1">
    <location>
        <begin position="101"/>
        <end position="118"/>
    </location>
</feature>
<keyword evidence="1" id="KW-0472">Membrane</keyword>
<feature type="transmembrane region" description="Helical" evidence="1">
    <location>
        <begin position="130"/>
        <end position="161"/>
    </location>
</feature>
<reference evidence="4" key="1">
    <citation type="submission" date="2011-02" db="EMBL/GenBank/DDBJ databases">
        <title>The Genome Sequence of Capsaspora owczarzaki ATCC 30864.</title>
        <authorList>
            <person name="Russ C."/>
            <person name="Cuomo C."/>
            <person name="Burger G."/>
            <person name="Gray M.W."/>
            <person name="Holland P.W.H."/>
            <person name="King N."/>
            <person name="Lang F.B.F."/>
            <person name="Roger A.J."/>
            <person name="Ruiz-Trillo I."/>
            <person name="Young S.K."/>
            <person name="Zeng Q."/>
            <person name="Gargeya S."/>
            <person name="Alvarado L."/>
            <person name="Berlin A."/>
            <person name="Chapman S.B."/>
            <person name="Chen Z."/>
            <person name="Freedman E."/>
            <person name="Gellesch M."/>
            <person name="Goldberg J."/>
            <person name="Griggs A."/>
            <person name="Gujja S."/>
            <person name="Heilman E."/>
            <person name="Heiman D."/>
            <person name="Howarth C."/>
            <person name="Mehta T."/>
            <person name="Neiman D."/>
            <person name="Pearson M."/>
            <person name="Roberts A."/>
            <person name="Saif S."/>
            <person name="Shea T."/>
            <person name="Shenoy N."/>
            <person name="Sisk P."/>
            <person name="Stolte C."/>
            <person name="Sykes S."/>
            <person name="White J."/>
            <person name="Yandava C."/>
            <person name="Haas B."/>
            <person name="Nusbaum C."/>
            <person name="Birren B."/>
        </authorList>
    </citation>
    <scope>NUCLEOTIDE SEQUENCE</scope>
    <source>
        <strain evidence="4">ATCC 30864</strain>
    </source>
</reference>
<evidence type="ECO:0000256" key="2">
    <source>
        <dbReference type="SAM" id="SignalP"/>
    </source>
</evidence>
<name>A0A0D2WUG1_CAPO3</name>
<feature type="transmembrane region" description="Helical" evidence="1">
    <location>
        <begin position="36"/>
        <end position="56"/>
    </location>
</feature>
<evidence type="ECO:0000313" key="3">
    <source>
        <dbReference type="EMBL" id="KJE95568.1"/>
    </source>
</evidence>
<dbReference type="Pfam" id="PF22285">
    <property type="entry name" value="DUF6962"/>
    <property type="match status" value="1"/>
</dbReference>
<keyword evidence="1" id="KW-0812">Transmembrane</keyword>
<dbReference type="InterPro" id="IPR054235">
    <property type="entry name" value="DUF6962"/>
</dbReference>
<evidence type="ECO:0000256" key="1">
    <source>
        <dbReference type="SAM" id="Phobius"/>
    </source>
</evidence>
<dbReference type="AlphaFoldDB" id="A0A0D2WUG1"/>
<keyword evidence="4" id="KW-1185">Reference proteome</keyword>
<accession>A0A0D2WUG1</accession>
<protein>
    <submittedName>
        <fullName evidence="3">Uncharacterized protein</fullName>
    </submittedName>
</protein>
<proteinExistence type="predicted"/>
<dbReference type="EMBL" id="KE346369">
    <property type="protein sequence ID" value="KJE95568.1"/>
    <property type="molecule type" value="Genomic_DNA"/>
</dbReference>
<keyword evidence="2" id="KW-0732">Signal</keyword>
<feature type="transmembrane region" description="Helical" evidence="1">
    <location>
        <begin position="68"/>
        <end position="89"/>
    </location>
</feature>
<dbReference type="InParanoid" id="A0A0D2WUG1"/>
<gene>
    <name evidence="3" type="ORF">CAOG_006011</name>
</gene>
<evidence type="ECO:0000313" key="4">
    <source>
        <dbReference type="Proteomes" id="UP000008743"/>
    </source>
</evidence>
<dbReference type="Proteomes" id="UP000008743">
    <property type="component" value="Unassembled WGS sequence"/>
</dbReference>
<feature type="transmembrane region" description="Helical" evidence="1">
    <location>
        <begin position="181"/>
        <end position="197"/>
    </location>
</feature>
<organism evidence="3 4">
    <name type="scientific">Capsaspora owczarzaki (strain ATCC 30864)</name>
    <dbReference type="NCBI Taxonomy" id="595528"/>
    <lineage>
        <taxon>Eukaryota</taxon>
        <taxon>Filasterea</taxon>
        <taxon>Capsaspora</taxon>
    </lineage>
</organism>
<sequence length="199" mass="20965">MRFNKSVLFELVLVAACVHAVHSVNKHTHADGRERVMWTVGIGSIGVAAFLGAIVYSGETSFSDLHKVATRAGGTIGVAGLLLGSLITLDVLRPYGKETELMVLGAGLVAGVAVFITSESNERARKSFQVAVMASIIVVSLLKIGSSSAAIYLLASVLTLAAVDPLKKPLRDALNISDVDVYHIMLTLSVYLFGLAVKA</sequence>
<dbReference type="RefSeq" id="XP_004345601.1">
    <property type="nucleotide sequence ID" value="XM_004345551.2"/>
</dbReference>
<keyword evidence="1" id="KW-1133">Transmembrane helix</keyword>